<dbReference type="STRING" id="765177.Desmu_1241"/>
<name>E8R772_DESM0</name>
<dbReference type="AlphaFoldDB" id="E8R772"/>
<protein>
    <submittedName>
        <fullName evidence="2">DNA-directed RNA polymerase, subunit M</fullName>
        <ecNumber evidence="2">2.7.7.6</ecNumber>
    </submittedName>
</protein>
<dbReference type="RefSeq" id="WP_013562759.1">
    <property type="nucleotide sequence ID" value="NC_014961.1"/>
</dbReference>
<dbReference type="GO" id="GO:0000428">
    <property type="term" value="C:DNA-directed RNA polymerase complex"/>
    <property type="evidence" value="ECO:0007669"/>
    <property type="project" value="UniProtKB-KW"/>
</dbReference>
<keyword evidence="2" id="KW-0804">Transcription</keyword>
<gene>
    <name evidence="2" type="ordered locus">Desmu_1241</name>
</gene>
<dbReference type="OrthoDB" id="37175at2157"/>
<dbReference type="Proteomes" id="UP000001068">
    <property type="component" value="Chromosome"/>
</dbReference>
<sequence length="96" mass="11047">MVKFCPRCGGPLVPVKKDDEVVLKCNRCGYEAKTDVKKERYGVKYQVDASKRVVTAQATEAKEAKLSPEEREILREYYEVLLEELEQEESESEESD</sequence>
<dbReference type="eggNOG" id="arCOG00580">
    <property type="taxonomic scope" value="Archaea"/>
</dbReference>
<dbReference type="SMART" id="SM00661">
    <property type="entry name" value="RPOL9"/>
    <property type="match status" value="1"/>
</dbReference>
<dbReference type="HOGENOM" id="CLU_166550_0_0_2"/>
<proteinExistence type="predicted"/>
<dbReference type="EC" id="2.7.7.6" evidence="2"/>
<dbReference type="GO" id="GO:0003899">
    <property type="term" value="F:DNA-directed RNA polymerase activity"/>
    <property type="evidence" value="ECO:0007669"/>
    <property type="project" value="UniProtKB-EC"/>
</dbReference>
<keyword evidence="3" id="KW-1185">Reference proteome</keyword>
<dbReference type="KEGG" id="dmu:Desmu_1241"/>
<reference evidence="2 3" key="2">
    <citation type="journal article" date="2011" name="Stand. Genomic Sci.">
        <title>Complete genome sequence of Desulfurococcus mucosus type strain (O7/1).</title>
        <authorList>
            <person name="Wirth R."/>
            <person name="Chertkov O."/>
            <person name="Held B."/>
            <person name="Lapidus A."/>
            <person name="Nolan M."/>
            <person name="Lucas S."/>
            <person name="Hammon N."/>
            <person name="Deshpande S."/>
            <person name="Cheng J.F."/>
            <person name="Tapia R."/>
            <person name="Han C."/>
            <person name="Goodwin L."/>
            <person name="Pitluck S."/>
            <person name="Liolios K."/>
            <person name="Ioanna P."/>
            <person name="Ivanova N."/>
            <person name="Mavromatis K."/>
            <person name="Mikhailova N."/>
            <person name="Pati A."/>
            <person name="Chen A."/>
            <person name="Palaniappan K."/>
            <person name="Land M."/>
            <person name="Hauser L."/>
            <person name="Chang Y.J."/>
            <person name="Jeffries C.D."/>
            <person name="Bilek Y."/>
            <person name="Hader T."/>
            <person name="Rohde M."/>
            <person name="Spring S."/>
            <person name="Sikorski J."/>
            <person name="Goker M."/>
            <person name="Woyke T."/>
            <person name="Bristow J."/>
            <person name="Eisen J.A."/>
            <person name="Markowitz V."/>
            <person name="Hugenholtz P."/>
            <person name="Kyrpides N.C."/>
            <person name="Klenk H.P."/>
        </authorList>
    </citation>
    <scope>NUCLEOTIDE SEQUENCE [LARGE SCALE GENOMIC DNA]</scope>
    <source>
        <strain evidence="3">ATCC 35584 / DSM 2162 / JCM 9187 / O7/1</strain>
    </source>
</reference>
<reference evidence="3" key="1">
    <citation type="submission" date="2010-11" db="EMBL/GenBank/DDBJ databases">
        <title>The complete genome of Desulfurococcus mucosus DSM 2162.</title>
        <authorList>
            <consortium name="US DOE Joint Genome Institute (JGI-PGF)"/>
            <person name="Lucas S."/>
            <person name="Copeland A."/>
            <person name="Lapidus A."/>
            <person name="Bruce D."/>
            <person name="Goodwin L."/>
            <person name="Pitluck S."/>
            <person name="Kyrpides N."/>
            <person name="Mavromatis K."/>
            <person name="Pagani I."/>
            <person name="Ivanova N."/>
            <person name="Ovchinnikova G."/>
            <person name="Chertkov O."/>
            <person name="Held B."/>
            <person name="Brettin T."/>
            <person name="Detter J.C."/>
            <person name="Tapia R."/>
            <person name="Han C."/>
            <person name="Land M."/>
            <person name="Hauser L."/>
            <person name="Markowitz V."/>
            <person name="Cheng J.-F."/>
            <person name="Hugenholtz P."/>
            <person name="Woyke T."/>
            <person name="Wu D."/>
            <person name="Wirth R."/>
            <person name="Bilek Y."/>
            <person name="Hader T."/>
            <person name="Klenk H.-P."/>
            <person name="Eisen J.A."/>
        </authorList>
    </citation>
    <scope>NUCLEOTIDE SEQUENCE [LARGE SCALE GENOMIC DNA]</scope>
    <source>
        <strain evidence="3">ATCC 35584 / DSM 2162 / JCM 9187 / O7/1</strain>
    </source>
</reference>
<evidence type="ECO:0000313" key="3">
    <source>
        <dbReference type="Proteomes" id="UP000001068"/>
    </source>
</evidence>
<evidence type="ECO:0000313" key="2">
    <source>
        <dbReference type="EMBL" id="ADV65537.1"/>
    </source>
</evidence>
<organism evidence="2 3">
    <name type="scientific">Desulfurococcus mucosus (strain ATCC 35584 / DSM 2162 / JCM 9187 / O7/1)</name>
    <dbReference type="NCBI Taxonomy" id="765177"/>
    <lineage>
        <taxon>Archaea</taxon>
        <taxon>Thermoproteota</taxon>
        <taxon>Thermoprotei</taxon>
        <taxon>Desulfurococcales</taxon>
        <taxon>Desulfurococcaceae</taxon>
        <taxon>Desulfurococcus</taxon>
    </lineage>
</organism>
<dbReference type="EMBL" id="CP002363">
    <property type="protein sequence ID" value="ADV65537.1"/>
    <property type="molecule type" value="Genomic_DNA"/>
</dbReference>
<keyword evidence="2" id="KW-0240">DNA-directed RNA polymerase</keyword>
<keyword evidence="2" id="KW-0548">Nucleotidyltransferase</keyword>
<dbReference type="GO" id="GO:0006351">
    <property type="term" value="P:DNA-templated transcription"/>
    <property type="evidence" value="ECO:0007669"/>
    <property type="project" value="InterPro"/>
</dbReference>
<evidence type="ECO:0000259" key="1">
    <source>
        <dbReference type="SMART" id="SM00661"/>
    </source>
</evidence>
<dbReference type="GeneID" id="10153960"/>
<keyword evidence="2" id="KW-0808">Transferase</keyword>
<feature type="domain" description="DNA-directed RNA polymerase II subunit RPB9-like zinc ribbon" evidence="1">
    <location>
        <begin position="3"/>
        <end position="55"/>
    </location>
</feature>
<dbReference type="InterPro" id="IPR001529">
    <property type="entry name" value="Zn_ribbon_RPB9"/>
</dbReference>
<accession>E8R772</accession>